<dbReference type="AlphaFoldDB" id="A0AAD8KII2"/>
<evidence type="ECO:0000313" key="8">
    <source>
        <dbReference type="Proteomes" id="UP001229421"/>
    </source>
</evidence>
<evidence type="ECO:0000259" key="6">
    <source>
        <dbReference type="Pfam" id="PF00171"/>
    </source>
</evidence>
<evidence type="ECO:0000256" key="5">
    <source>
        <dbReference type="RuleBase" id="RU003345"/>
    </source>
</evidence>
<dbReference type="PROSITE" id="PS00070">
    <property type="entry name" value="ALDEHYDE_DEHYDR_CYS"/>
    <property type="match status" value="1"/>
</dbReference>
<dbReference type="InterPro" id="IPR016163">
    <property type="entry name" value="Ald_DH_C"/>
</dbReference>
<dbReference type="InterPro" id="IPR029510">
    <property type="entry name" value="Ald_DH_CS_GLU"/>
</dbReference>
<dbReference type="Gene3D" id="3.40.605.10">
    <property type="entry name" value="Aldehyde Dehydrogenase, Chain A, domain 1"/>
    <property type="match status" value="1"/>
</dbReference>
<dbReference type="PROSITE" id="PS00687">
    <property type="entry name" value="ALDEHYDE_DEHYDR_GLU"/>
    <property type="match status" value="2"/>
</dbReference>
<keyword evidence="2 5" id="KW-0560">Oxidoreductase</keyword>
<evidence type="ECO:0000256" key="3">
    <source>
        <dbReference type="ARBA" id="ARBA00023027"/>
    </source>
</evidence>
<evidence type="ECO:0000256" key="1">
    <source>
        <dbReference type="ARBA" id="ARBA00009986"/>
    </source>
</evidence>
<evidence type="ECO:0000256" key="4">
    <source>
        <dbReference type="PROSITE-ProRule" id="PRU10007"/>
    </source>
</evidence>
<dbReference type="InterPro" id="IPR016162">
    <property type="entry name" value="Ald_DH_N"/>
</dbReference>
<dbReference type="FunFam" id="3.40.605.10:FF:000007">
    <property type="entry name" value="NAD/NADP-dependent betaine aldehyde dehydrogenase"/>
    <property type="match status" value="1"/>
</dbReference>
<feature type="active site" evidence="4">
    <location>
        <position position="135"/>
    </location>
</feature>
<organism evidence="7 8">
    <name type="scientific">Tagetes erecta</name>
    <name type="common">African marigold</name>
    <dbReference type="NCBI Taxonomy" id="13708"/>
    <lineage>
        <taxon>Eukaryota</taxon>
        <taxon>Viridiplantae</taxon>
        <taxon>Streptophyta</taxon>
        <taxon>Embryophyta</taxon>
        <taxon>Tracheophyta</taxon>
        <taxon>Spermatophyta</taxon>
        <taxon>Magnoliopsida</taxon>
        <taxon>eudicotyledons</taxon>
        <taxon>Gunneridae</taxon>
        <taxon>Pentapetalae</taxon>
        <taxon>asterids</taxon>
        <taxon>campanulids</taxon>
        <taxon>Asterales</taxon>
        <taxon>Asteraceae</taxon>
        <taxon>Asteroideae</taxon>
        <taxon>Heliantheae alliance</taxon>
        <taxon>Tageteae</taxon>
        <taxon>Tagetes</taxon>
    </lineage>
</organism>
<comment type="caution">
    <text evidence="7">The sequence shown here is derived from an EMBL/GenBank/DDBJ whole genome shotgun (WGS) entry which is preliminary data.</text>
</comment>
<dbReference type="InterPro" id="IPR016160">
    <property type="entry name" value="Ald_DH_CS_CYS"/>
</dbReference>
<reference evidence="7" key="1">
    <citation type="journal article" date="2023" name="bioRxiv">
        <title>Improved chromosome-level genome assembly for marigold (Tagetes erecta).</title>
        <authorList>
            <person name="Jiang F."/>
            <person name="Yuan L."/>
            <person name="Wang S."/>
            <person name="Wang H."/>
            <person name="Xu D."/>
            <person name="Wang A."/>
            <person name="Fan W."/>
        </authorList>
    </citation>
    <scope>NUCLEOTIDE SEQUENCE</scope>
    <source>
        <strain evidence="7">WSJ</strain>
        <tissue evidence="7">Leaf</tissue>
    </source>
</reference>
<dbReference type="InterPro" id="IPR016161">
    <property type="entry name" value="Ald_DH/histidinol_DH"/>
</dbReference>
<dbReference type="FunFam" id="3.40.309.10:FF:000065">
    <property type="entry name" value="Aldehyde dehydrogenase3"/>
    <property type="match status" value="2"/>
</dbReference>
<dbReference type="PANTHER" id="PTHR11699">
    <property type="entry name" value="ALDEHYDE DEHYDROGENASE-RELATED"/>
    <property type="match status" value="1"/>
</dbReference>
<dbReference type="Gene3D" id="3.40.309.10">
    <property type="entry name" value="Aldehyde Dehydrogenase, Chain A, domain 2"/>
    <property type="match status" value="2"/>
</dbReference>
<dbReference type="InterPro" id="IPR015590">
    <property type="entry name" value="Aldehyde_DH_dom"/>
</dbReference>
<dbReference type="GO" id="GO:0016620">
    <property type="term" value="F:oxidoreductase activity, acting on the aldehyde or oxo group of donors, NAD or NADP as acceptor"/>
    <property type="evidence" value="ECO:0007669"/>
    <property type="project" value="InterPro"/>
</dbReference>
<feature type="active site" evidence="4">
    <location>
        <position position="521"/>
    </location>
</feature>
<keyword evidence="3" id="KW-0520">NAD</keyword>
<accession>A0AAD8KII2</accession>
<feature type="domain" description="Aldehyde dehydrogenase" evidence="6">
    <location>
        <begin position="370"/>
        <end position="690"/>
    </location>
</feature>
<evidence type="ECO:0000256" key="2">
    <source>
        <dbReference type="ARBA" id="ARBA00023002"/>
    </source>
</evidence>
<sequence>MVYNSIRLFLEHLSIWHQLYELNSSKDTKMPIKRIVDIRPEESPKPVEIRIIKKWKPYLQKKPDLWFLFVDVRGDAIKAMCPVEEESLFMRPNPNAPTCPCFLQAPSHKLAELADISKSVSQAAATSNLKTVSLELGGKSPLLIFDDANVDQATELALFGSLANKGEICVCSSRVFVQEGIYDKLVEKLVEKAKTWVVGDPFDPATRQGPQVDKKQYETILSYIEQGKREGASLLVGGKPCGEKGYYIEPTIFENVTDDMLIAKNEIFGPVMSLMKFKTIEEAIGRANATAYGLAAGIVTNDLNIANTVSRSIRAGMIWINCYHNFDSGCPIGGYKMSGFGKDHGMEALEKYLQTKAIVTPIYNSPWFFETNVDIPSVSNEVRYFAGAADKIHGKTLKLSSQFQGYTLLEPIGVVGLIIPWNFPSAMFILKCAPALAAGCTMVVKPAEQAPLSALYLAHLAKQAGVPDGVINVVTGFGHTAGSAVASHMDIDCVSFTGSTEVVRLIMQAAATSNLKTVTLELGGKSPLLIFDDASVDQAADLAFLGSIANKGEICVCSSRVFVQEGIYDKLVEKLVEKAKTWVVGDPFDPATCQGPQVNKKQYETILSYIEQGKREGASLLVGGKPCGEKGYYIKPTIFENVTDDMLIAKNEIFGPVMSLMKFKTIEEAIGRANATAYGLAAGIVTNDLNIVNTKRWVAVDGAGGDGGLWWWRTIGAGGGRWRMVAVADGGWWRMVVVDGGRHWVVVDAGGGDDE</sequence>
<dbReference type="EMBL" id="JAUHHV010000006">
    <property type="protein sequence ID" value="KAK1421002.1"/>
    <property type="molecule type" value="Genomic_DNA"/>
</dbReference>
<comment type="similarity">
    <text evidence="1 5">Belongs to the aldehyde dehydrogenase family.</text>
</comment>
<gene>
    <name evidence="7" type="ORF">QVD17_23030</name>
</gene>
<keyword evidence="8" id="KW-1185">Reference proteome</keyword>
<protein>
    <recommendedName>
        <fullName evidence="6">Aldehyde dehydrogenase domain-containing protein</fullName>
    </recommendedName>
</protein>
<dbReference type="Pfam" id="PF00171">
    <property type="entry name" value="Aldedh"/>
    <property type="match status" value="2"/>
</dbReference>
<proteinExistence type="inferred from homology"/>
<dbReference type="SUPFAM" id="SSF53720">
    <property type="entry name" value="ALDH-like"/>
    <property type="match status" value="2"/>
</dbReference>
<dbReference type="Proteomes" id="UP001229421">
    <property type="component" value="Unassembled WGS sequence"/>
</dbReference>
<dbReference type="FunFam" id="3.40.605.10:FF:000026">
    <property type="entry name" value="Aldehyde dehydrogenase, putative"/>
    <property type="match status" value="1"/>
</dbReference>
<name>A0AAD8KII2_TARER</name>
<feature type="domain" description="Aldehyde dehydrogenase" evidence="6">
    <location>
        <begin position="117"/>
        <end position="358"/>
    </location>
</feature>
<evidence type="ECO:0000313" key="7">
    <source>
        <dbReference type="EMBL" id="KAK1421002.1"/>
    </source>
</evidence>